<dbReference type="KEGG" id="rhs:A3Q41_04260"/>
<keyword evidence="1" id="KW-0472">Membrane</keyword>
<accession>A0A260TLP8</accession>
<feature type="transmembrane region" description="Helical" evidence="1">
    <location>
        <begin position="35"/>
        <end position="54"/>
    </location>
</feature>
<sequence>MAEYWLLVCALACSSVGAWWATSDPTSRRVRRIEFLAWILGIVGAVTLADQLGVSRPWSTAALVVGIMVLVLGLPALVATVIRNRKPLGIPAQR</sequence>
<dbReference type="RefSeq" id="WP_032399990.1">
    <property type="nucleotide sequence ID" value="NZ_CAKKLU010000018.1"/>
</dbReference>
<keyword evidence="3" id="KW-1185">Reference proteome</keyword>
<reference evidence="2 3" key="1">
    <citation type="journal article" date="2016" name="Genome Announc.">
        <title>Complete Genome and Plasmid Sequences for Rhodococcus fascians D188 and Draft Sequences for Rhodococcus Isolates PBTS 1 and PBTS 2.</title>
        <authorList>
            <person name="Stamler R.A."/>
            <person name="Vereecke D."/>
            <person name="Zhang Y."/>
            <person name="Schilkey F."/>
            <person name="Devitt N."/>
            <person name="Randall J.J."/>
        </authorList>
    </citation>
    <scope>NUCLEOTIDE SEQUENCE [LARGE SCALE GENOMIC DNA]</scope>
    <source>
        <strain evidence="2 3">PBTS2</strain>
    </source>
</reference>
<dbReference type="Proteomes" id="UP000076038">
    <property type="component" value="Chromosome"/>
</dbReference>
<organism evidence="2 3">
    <name type="scientific">Rhodococcoides fascians</name>
    <name type="common">Rhodococcus fascians</name>
    <dbReference type="NCBI Taxonomy" id="1828"/>
    <lineage>
        <taxon>Bacteria</taxon>
        <taxon>Bacillati</taxon>
        <taxon>Actinomycetota</taxon>
        <taxon>Actinomycetes</taxon>
        <taxon>Mycobacteriales</taxon>
        <taxon>Nocardiaceae</taxon>
        <taxon>Rhodococcoides</taxon>
    </lineage>
</organism>
<dbReference type="AlphaFoldDB" id="A0A143QRX8"/>
<dbReference type="PATRIC" id="fig|1653479.3.peg.4315"/>
<keyword evidence="1" id="KW-1133">Transmembrane helix</keyword>
<gene>
    <name evidence="2" type="ORF">A3Q41_04260</name>
</gene>
<protein>
    <submittedName>
        <fullName evidence="2">Uncharacterized protein</fullName>
    </submittedName>
</protein>
<name>A0A143QRX8_RHOFA</name>
<feature type="transmembrane region" description="Helical" evidence="1">
    <location>
        <begin position="5"/>
        <end position="23"/>
    </location>
</feature>
<keyword evidence="1" id="KW-0812">Transmembrane</keyword>
<dbReference type="EMBL" id="CP015220">
    <property type="protein sequence ID" value="AMY25536.1"/>
    <property type="molecule type" value="Genomic_DNA"/>
</dbReference>
<evidence type="ECO:0000313" key="2">
    <source>
        <dbReference type="EMBL" id="AMY25536.1"/>
    </source>
</evidence>
<feature type="transmembrane region" description="Helical" evidence="1">
    <location>
        <begin position="60"/>
        <end position="82"/>
    </location>
</feature>
<accession>A0A143QRX8</accession>
<proteinExistence type="predicted"/>
<evidence type="ECO:0000313" key="3">
    <source>
        <dbReference type="Proteomes" id="UP000076038"/>
    </source>
</evidence>
<evidence type="ECO:0000256" key="1">
    <source>
        <dbReference type="SAM" id="Phobius"/>
    </source>
</evidence>
<reference evidence="3" key="2">
    <citation type="submission" date="2016-04" db="EMBL/GenBank/DDBJ databases">
        <title>Complete Genome and Plasmid Sequences for Rhodococcus fascians D188 and Draft Sequences for Rhodococcus spp. Isolates PBTS 1 and PBTS 2.</title>
        <authorList>
            <person name="Stamer R."/>
            <person name="Vereecke D."/>
            <person name="Zhang Y."/>
            <person name="Schilkey F."/>
            <person name="Devitt N."/>
            <person name="Randall J."/>
        </authorList>
    </citation>
    <scope>NUCLEOTIDE SEQUENCE [LARGE SCALE GENOMIC DNA]</scope>
    <source>
        <strain evidence="3">PBTS2</strain>
    </source>
</reference>